<proteinExistence type="predicted"/>
<evidence type="ECO:0000313" key="3">
    <source>
        <dbReference type="Proteomes" id="UP001326613"/>
    </source>
</evidence>
<feature type="transmembrane region" description="Helical" evidence="1">
    <location>
        <begin position="88"/>
        <end position="107"/>
    </location>
</feature>
<organism evidence="2 3">
    <name type="scientific">Candidatus Trichorickettsia mobilis</name>
    <dbReference type="NCBI Taxonomy" id="1346319"/>
    <lineage>
        <taxon>Bacteria</taxon>
        <taxon>Pseudomonadati</taxon>
        <taxon>Pseudomonadota</taxon>
        <taxon>Alphaproteobacteria</taxon>
        <taxon>Rickettsiales</taxon>
        <taxon>Rickettsiaceae</taxon>
        <taxon>Rickettsieae</taxon>
        <taxon>Candidatus Trichorickettsia</taxon>
    </lineage>
</organism>
<dbReference type="InterPro" id="IPR050400">
    <property type="entry name" value="Bact_Cytoskel_RodZ"/>
</dbReference>
<dbReference type="RefSeq" id="WP_323738431.1">
    <property type="nucleotide sequence ID" value="NZ_CP112932.1"/>
</dbReference>
<reference evidence="2 3" key="1">
    <citation type="submission" date="2022-10" db="EMBL/GenBank/DDBJ databases">
        <title>Host association and intracellularity evolved multiple times independently in the Rickettsiales.</title>
        <authorList>
            <person name="Castelli M."/>
            <person name="Nardi T."/>
            <person name="Gammuto L."/>
            <person name="Bellinzona G."/>
            <person name="Sabaneyeva E."/>
            <person name="Potekhin A."/>
            <person name="Serra V."/>
            <person name="Petroni G."/>
            <person name="Sassera D."/>
        </authorList>
    </citation>
    <scope>NUCLEOTIDE SEQUENCE [LARGE SCALE GENOMIC DNA]</scope>
    <source>
        <strain evidence="2 3">Kr 154-4</strain>
    </source>
</reference>
<evidence type="ECO:0000313" key="2">
    <source>
        <dbReference type="EMBL" id="WPY00356.1"/>
    </source>
</evidence>
<dbReference type="PANTHER" id="PTHR34475:SF1">
    <property type="entry name" value="CYTOSKELETON PROTEIN RODZ"/>
    <property type="match status" value="1"/>
</dbReference>
<name>A0ABZ0US66_9RICK</name>
<keyword evidence="1" id="KW-1133">Transmembrane helix</keyword>
<evidence type="ECO:0000256" key="1">
    <source>
        <dbReference type="SAM" id="Phobius"/>
    </source>
</evidence>
<protein>
    <submittedName>
        <fullName evidence="2">Helix-turn-helix domain protein</fullName>
    </submittedName>
</protein>
<accession>A0ABZ0US66</accession>
<dbReference type="Gene3D" id="1.10.260.40">
    <property type="entry name" value="lambda repressor-like DNA-binding domains"/>
    <property type="match status" value="1"/>
</dbReference>
<keyword evidence="1" id="KW-0812">Transmembrane</keyword>
<keyword evidence="1" id="KW-0472">Membrane</keyword>
<dbReference type="PANTHER" id="PTHR34475">
    <property type="match status" value="1"/>
</dbReference>
<sequence>MPSKLKQARIKMGCSTSEAAQALHIREQYLIALEENDFSAIPGKVYVDGYLKLYSRYLGIDLVVNSVNTPHNGMLQSKITVEHKFSKYLVIVSILMLIITVISYNSVLRSNVDIDVMSIVENTEKVSETNYNIGIKYNEK</sequence>
<keyword evidence="3" id="KW-1185">Reference proteome</keyword>
<gene>
    <name evidence="2" type="ORF">Trichorick_00229</name>
</gene>
<dbReference type="Proteomes" id="UP001326613">
    <property type="component" value="Chromosome"/>
</dbReference>
<dbReference type="EMBL" id="CP112932">
    <property type="protein sequence ID" value="WPY00356.1"/>
    <property type="molecule type" value="Genomic_DNA"/>
</dbReference>
<dbReference type="Pfam" id="PF13413">
    <property type="entry name" value="HTH_25"/>
    <property type="match status" value="1"/>
</dbReference>
<dbReference type="InterPro" id="IPR010982">
    <property type="entry name" value="Lambda_DNA-bd_dom_sf"/>
</dbReference>